<dbReference type="PANTHER" id="PTHR30231:SF4">
    <property type="entry name" value="PROTEIN NEN2"/>
    <property type="match status" value="1"/>
</dbReference>
<dbReference type="AlphaFoldDB" id="A0A8H9MEK7"/>
<evidence type="ECO:0000313" key="7">
    <source>
        <dbReference type="Proteomes" id="UP000658656"/>
    </source>
</evidence>
<proteinExistence type="predicted"/>
<keyword evidence="3" id="KW-0269">Exonuclease</keyword>
<evidence type="ECO:0000256" key="2">
    <source>
        <dbReference type="ARBA" id="ARBA00022801"/>
    </source>
</evidence>
<dbReference type="EMBL" id="BNAV01000010">
    <property type="protein sequence ID" value="GHF73748.1"/>
    <property type="molecule type" value="Genomic_DNA"/>
</dbReference>
<reference evidence="6" key="2">
    <citation type="submission" date="2020-09" db="EMBL/GenBank/DDBJ databases">
        <authorList>
            <person name="Sun Q."/>
            <person name="Zhou Y."/>
        </authorList>
    </citation>
    <scope>NUCLEOTIDE SEQUENCE</scope>
    <source>
        <strain evidence="6">CGMCC 4.7679</strain>
    </source>
</reference>
<dbReference type="InterPro" id="IPR012337">
    <property type="entry name" value="RNaseH-like_sf"/>
</dbReference>
<dbReference type="InterPro" id="IPR013520">
    <property type="entry name" value="Ribonucl_H"/>
</dbReference>
<dbReference type="RefSeq" id="WP_229881234.1">
    <property type="nucleotide sequence ID" value="NZ_BNAV01000010.1"/>
</dbReference>
<evidence type="ECO:0000259" key="5">
    <source>
        <dbReference type="SMART" id="SM00479"/>
    </source>
</evidence>
<evidence type="ECO:0000256" key="3">
    <source>
        <dbReference type="ARBA" id="ARBA00022839"/>
    </source>
</evidence>
<keyword evidence="4" id="KW-0812">Transmembrane</keyword>
<gene>
    <name evidence="6" type="primary">dnaQ</name>
    <name evidence="6" type="ORF">GCM10017566_54360</name>
</gene>
<protein>
    <submittedName>
        <fullName evidence="6">DNA polymerase III subunit epsilon</fullName>
    </submittedName>
</protein>
<keyword evidence="7" id="KW-1185">Reference proteome</keyword>
<evidence type="ECO:0000256" key="4">
    <source>
        <dbReference type="SAM" id="Phobius"/>
    </source>
</evidence>
<dbReference type="SUPFAM" id="SSF53098">
    <property type="entry name" value="Ribonuclease H-like"/>
    <property type="match status" value="1"/>
</dbReference>
<organism evidence="6 7">
    <name type="scientific">Amycolatopsis bartoniae</name>
    <dbReference type="NCBI Taxonomy" id="941986"/>
    <lineage>
        <taxon>Bacteria</taxon>
        <taxon>Bacillati</taxon>
        <taxon>Actinomycetota</taxon>
        <taxon>Actinomycetes</taxon>
        <taxon>Pseudonocardiales</taxon>
        <taxon>Pseudonocardiaceae</taxon>
        <taxon>Amycolatopsis</taxon>
    </lineage>
</organism>
<dbReference type="InterPro" id="IPR029024">
    <property type="entry name" value="TerB-like"/>
</dbReference>
<accession>A0A8H9MEK7</accession>
<dbReference type="CDD" id="cd00027">
    <property type="entry name" value="BRCT"/>
    <property type="match status" value="1"/>
</dbReference>
<dbReference type="Proteomes" id="UP000658656">
    <property type="component" value="Unassembled WGS sequence"/>
</dbReference>
<comment type="caution">
    <text evidence="6">The sequence shown here is derived from an EMBL/GenBank/DDBJ whole genome shotgun (WGS) entry which is preliminary data.</text>
</comment>
<evidence type="ECO:0000256" key="1">
    <source>
        <dbReference type="ARBA" id="ARBA00022722"/>
    </source>
</evidence>
<dbReference type="CDD" id="cd06127">
    <property type="entry name" value="DEDDh"/>
    <property type="match status" value="1"/>
</dbReference>
<keyword evidence="2" id="KW-0378">Hydrolase</keyword>
<dbReference type="FunFam" id="3.30.420.10:FF:000045">
    <property type="entry name" value="3'-5' exonuclease DinG"/>
    <property type="match status" value="1"/>
</dbReference>
<dbReference type="GO" id="GO:0003676">
    <property type="term" value="F:nucleic acid binding"/>
    <property type="evidence" value="ECO:0007669"/>
    <property type="project" value="InterPro"/>
</dbReference>
<dbReference type="Pfam" id="PF00929">
    <property type="entry name" value="RNase_T"/>
    <property type="match status" value="1"/>
</dbReference>
<name>A0A8H9MEK7_9PSEU</name>
<dbReference type="GO" id="GO:0008408">
    <property type="term" value="F:3'-5' exonuclease activity"/>
    <property type="evidence" value="ECO:0007669"/>
    <property type="project" value="TreeGrafter"/>
</dbReference>
<dbReference type="SMART" id="SM00479">
    <property type="entry name" value="EXOIII"/>
    <property type="match status" value="1"/>
</dbReference>
<feature type="transmembrane region" description="Helical" evidence="4">
    <location>
        <begin position="469"/>
        <end position="488"/>
    </location>
</feature>
<dbReference type="SUPFAM" id="SSF158682">
    <property type="entry name" value="TerB-like"/>
    <property type="match status" value="1"/>
</dbReference>
<keyword evidence="1" id="KW-0540">Nuclease</keyword>
<keyword evidence="4" id="KW-1133">Transmembrane helix</keyword>
<evidence type="ECO:0000313" key="6">
    <source>
        <dbReference type="EMBL" id="GHF73748.1"/>
    </source>
</evidence>
<dbReference type="PANTHER" id="PTHR30231">
    <property type="entry name" value="DNA POLYMERASE III SUBUNIT EPSILON"/>
    <property type="match status" value="1"/>
</dbReference>
<feature type="domain" description="Exonuclease" evidence="5">
    <location>
        <begin position="22"/>
        <end position="186"/>
    </location>
</feature>
<dbReference type="InterPro" id="IPR036397">
    <property type="entry name" value="RNaseH_sf"/>
</dbReference>
<reference evidence="6" key="1">
    <citation type="journal article" date="2014" name="Int. J. Syst. Evol. Microbiol.">
        <title>Complete genome sequence of Corynebacterium casei LMG S-19264T (=DSM 44701T), isolated from a smear-ripened cheese.</title>
        <authorList>
            <consortium name="US DOE Joint Genome Institute (JGI-PGF)"/>
            <person name="Walter F."/>
            <person name="Albersmeier A."/>
            <person name="Kalinowski J."/>
            <person name="Ruckert C."/>
        </authorList>
    </citation>
    <scope>NUCLEOTIDE SEQUENCE</scope>
    <source>
        <strain evidence="6">CGMCC 4.7679</strain>
    </source>
</reference>
<feature type="transmembrane region" description="Helical" evidence="4">
    <location>
        <begin position="445"/>
        <end position="463"/>
    </location>
</feature>
<sequence>MPEVVDVLQLSRDGRSAVDGLEFTAIDFETTALHPGHIIELAAVRTTADGTVLGELSTLVNPGPGIPSGPVRVHGITRRELDSAPTLPEAFAFFADLFSGSVLVAHNLAFEARFLRRELERYGLRLGALPGVCTLTTARSTLQLPNYRLATVSSSLGLTDFSAHTALGDARACAQVVTTLVRAHGLRLNEQPVFAPLPRLPKTRALTPRQVPTMSPVWTAELPERIAVTTTSADPVLEEAYLELLGNALADRHISADEGAALTRLAAEAGLTREDLHRIHTGFVQGMQAVAEADGILTTEEVADLRTVAAALDVPDLVAELRPTEQAERPTRVLVLGRGADADELRAAVLMQGLQLAKNLTASVTHLVACPDVPASETRLRRAAELRVPVLDSRTARARLGLAEPAAPVPPPRVPVPATAQMPATPAPPAVPAPRQGPAVWGGRVVTALGLVLVFVAAVAEFGGAPLSAGLMFFVLGTGIAIGGWYLGERWRVRSS</sequence>
<dbReference type="Gene3D" id="3.30.420.10">
    <property type="entry name" value="Ribonuclease H-like superfamily/Ribonuclease H"/>
    <property type="match status" value="1"/>
</dbReference>
<keyword evidence="4" id="KW-0472">Membrane</keyword>